<dbReference type="InterPro" id="IPR055754">
    <property type="entry name" value="DUF7330"/>
</dbReference>
<evidence type="ECO:0000256" key="2">
    <source>
        <dbReference type="SAM" id="Phobius"/>
    </source>
</evidence>
<keyword evidence="2" id="KW-0472">Membrane</keyword>
<accession>A0ABR3AFK5</accession>
<feature type="region of interest" description="Disordered" evidence="1">
    <location>
        <begin position="444"/>
        <end position="465"/>
    </location>
</feature>
<keyword evidence="5" id="KW-1185">Reference proteome</keyword>
<comment type="caution">
    <text evidence="4">The sequence shown here is derived from an EMBL/GenBank/DDBJ whole genome shotgun (WGS) entry which is preliminary data.</text>
</comment>
<proteinExistence type="predicted"/>
<dbReference type="Proteomes" id="UP001437256">
    <property type="component" value="Unassembled WGS sequence"/>
</dbReference>
<evidence type="ECO:0000313" key="5">
    <source>
        <dbReference type="Proteomes" id="UP001437256"/>
    </source>
</evidence>
<keyword evidence="2" id="KW-1133">Transmembrane helix</keyword>
<feature type="compositionally biased region" description="Basic and acidic residues" evidence="1">
    <location>
        <begin position="455"/>
        <end position="465"/>
    </location>
</feature>
<evidence type="ECO:0000313" key="4">
    <source>
        <dbReference type="EMBL" id="KAL0072508.1"/>
    </source>
</evidence>
<feature type="compositionally biased region" description="Polar residues" evidence="1">
    <location>
        <begin position="444"/>
        <end position="453"/>
    </location>
</feature>
<organism evidence="4 5">
    <name type="scientific">Marasmius tenuissimus</name>
    <dbReference type="NCBI Taxonomy" id="585030"/>
    <lineage>
        <taxon>Eukaryota</taxon>
        <taxon>Fungi</taxon>
        <taxon>Dikarya</taxon>
        <taxon>Basidiomycota</taxon>
        <taxon>Agaricomycotina</taxon>
        <taxon>Agaricomycetes</taxon>
        <taxon>Agaricomycetidae</taxon>
        <taxon>Agaricales</taxon>
        <taxon>Marasmiineae</taxon>
        <taxon>Marasmiaceae</taxon>
        <taxon>Marasmius</taxon>
    </lineage>
</organism>
<evidence type="ECO:0000256" key="1">
    <source>
        <dbReference type="SAM" id="MobiDB-lite"/>
    </source>
</evidence>
<feature type="transmembrane region" description="Helical" evidence="2">
    <location>
        <begin position="89"/>
        <end position="111"/>
    </location>
</feature>
<feature type="region of interest" description="Disordered" evidence="1">
    <location>
        <begin position="1"/>
        <end position="31"/>
    </location>
</feature>
<sequence length="506" mass="54785">MIVPDDAPVSPLKSQMTDGPDGRQQPPPPSYGAVVNQVQGQLSRPHLQIRASHSDQIPAGSSYHHVIVPPSPHYPQLDEQQRQRAKKRFCGALCSAILIYILVAMFFGSVFSDRSVLKRDWFENIRGQLPAGITVDSCTTAHKSGSQAEYLSASIATATFDFPVTSEALLVVARGSISEGQIRINSDTSGSDSSDVKLEVSIRYYHEDTLNNAKLCRIRRRNGEVGLAILTPKWWPHRRQEDSIYVDLHLSLPASSTKALTIKRLETDLPNYSHHIGDLQDKVNFQNLILKSSNQPIAGQSLAAQDAQITTTNSGTVTAPVLQIQTTNGVITGHYSSSGSLSLVTDNSPIKVEVDMNATKSDAGNLYAKTSNSPIDANVNFHAYDKHTPGKFTFNAVTSNGGLRLNVQDMPLGSALNMDATTSNGLVNVGLPSAYEGTFALSTSNSNAPTVSAPTREDPWGKRRSRGLEQLRRGGSTTGKVYWGPENANKSRLVVRTSNAPVTLAL</sequence>
<dbReference type="Pfam" id="PF24016">
    <property type="entry name" value="DUF7330"/>
    <property type="match status" value="1"/>
</dbReference>
<feature type="domain" description="DUF7330" evidence="3">
    <location>
        <begin position="322"/>
        <end position="447"/>
    </location>
</feature>
<gene>
    <name evidence="4" type="ORF">AAF712_000271</name>
</gene>
<keyword evidence="2" id="KW-0812">Transmembrane</keyword>
<evidence type="ECO:0000259" key="3">
    <source>
        <dbReference type="Pfam" id="PF24016"/>
    </source>
</evidence>
<dbReference type="EMBL" id="JBBXMP010000001">
    <property type="protein sequence ID" value="KAL0072508.1"/>
    <property type="molecule type" value="Genomic_DNA"/>
</dbReference>
<protein>
    <recommendedName>
        <fullName evidence="3">DUF7330 domain-containing protein</fullName>
    </recommendedName>
</protein>
<name>A0ABR3AFK5_9AGAR</name>
<reference evidence="4 5" key="1">
    <citation type="submission" date="2024-05" db="EMBL/GenBank/DDBJ databases">
        <title>A draft genome resource for the thread blight pathogen Marasmius tenuissimus strain MS-2.</title>
        <authorList>
            <person name="Yulfo-Soto G.E."/>
            <person name="Baruah I.K."/>
            <person name="Amoako-Attah I."/>
            <person name="Bukari Y."/>
            <person name="Meinhardt L.W."/>
            <person name="Bailey B.A."/>
            <person name="Cohen S.P."/>
        </authorList>
    </citation>
    <scope>NUCLEOTIDE SEQUENCE [LARGE SCALE GENOMIC DNA]</scope>
    <source>
        <strain evidence="4 5">MS-2</strain>
    </source>
</reference>